<gene>
    <name evidence="2" type="ORF">GPM918_LOCUS1828</name>
    <name evidence="3" type="ORF">OVA965_LOCUS16884</name>
    <name evidence="4" type="ORF">SRO942_LOCUS1828</name>
    <name evidence="5" type="ORF">TMI583_LOCUS16893</name>
</gene>
<accession>A0A813QLB8</accession>
<evidence type="ECO:0000313" key="3">
    <source>
        <dbReference type="EMBL" id="CAF1049868.1"/>
    </source>
</evidence>
<dbReference type="Proteomes" id="UP000663829">
    <property type="component" value="Unassembled WGS sequence"/>
</dbReference>
<evidence type="ECO:0000313" key="4">
    <source>
        <dbReference type="EMBL" id="CAF3551111.1"/>
    </source>
</evidence>
<evidence type="ECO:0000313" key="2">
    <source>
        <dbReference type="EMBL" id="CAF0769172.1"/>
    </source>
</evidence>
<name>A0A813QLB8_9BILA</name>
<dbReference type="EMBL" id="CAJOBC010000184">
    <property type="protein sequence ID" value="CAF3551111.1"/>
    <property type="molecule type" value="Genomic_DNA"/>
</dbReference>
<evidence type="ECO:0000256" key="1">
    <source>
        <dbReference type="SAM" id="MobiDB-lite"/>
    </source>
</evidence>
<comment type="caution">
    <text evidence="2">The sequence shown here is derived from an EMBL/GenBank/DDBJ whole genome shotgun (WGS) entry which is preliminary data.</text>
</comment>
<dbReference type="EMBL" id="CAJNOK010007949">
    <property type="protein sequence ID" value="CAF1049868.1"/>
    <property type="molecule type" value="Genomic_DNA"/>
</dbReference>
<dbReference type="EMBL" id="CAJNOQ010000184">
    <property type="protein sequence ID" value="CAF0769172.1"/>
    <property type="molecule type" value="Genomic_DNA"/>
</dbReference>
<dbReference type="OrthoDB" id="9991262at2759"/>
<protein>
    <submittedName>
        <fullName evidence="2">Uncharacterized protein</fullName>
    </submittedName>
</protein>
<dbReference type="AlphaFoldDB" id="A0A813QLB8"/>
<reference evidence="2" key="1">
    <citation type="submission" date="2021-02" db="EMBL/GenBank/DDBJ databases">
        <authorList>
            <person name="Nowell W R."/>
        </authorList>
    </citation>
    <scope>NUCLEOTIDE SEQUENCE</scope>
</reference>
<proteinExistence type="predicted"/>
<evidence type="ECO:0000313" key="6">
    <source>
        <dbReference type="Proteomes" id="UP000663829"/>
    </source>
</evidence>
<evidence type="ECO:0000313" key="5">
    <source>
        <dbReference type="EMBL" id="CAF3816735.1"/>
    </source>
</evidence>
<sequence>MINESGLALFSRLTNSSTKSIENDIQQPKSNYEYFLKILFPAGFQRPNLTELIGTNNEVKTAFLLHFIASCLINSIATPSFDSIRSNNKHNPIKSPTLTRTNSDKRRSKSPTLELFKYQIDTSLSTFIYSSSYSERFSIIYIDTENNFSIHLLSHLIRLHYRQTYLDETDYLKICFKNFHFYKCLTTSELIPTLCLLTTSIFKHYPPSTKYLLIINSCTQLAIADRFINVNSRTNIIYEKTETFRELDKLTVQWQTKLLKLIEQYQLSCLLVEHTEHLSSLYKLFWKKHDKKFCSKKDDPLNRFTFYNYQKNYFQPSSTTTIIHNTKLELKKILIEKPDNIERYSLLDDNHREINQIYFMNDQIIFS</sequence>
<dbReference type="InterPro" id="IPR027417">
    <property type="entry name" value="P-loop_NTPase"/>
</dbReference>
<dbReference type="Proteomes" id="UP000682733">
    <property type="component" value="Unassembled WGS sequence"/>
</dbReference>
<organism evidence="2 6">
    <name type="scientific">Didymodactylos carnosus</name>
    <dbReference type="NCBI Taxonomy" id="1234261"/>
    <lineage>
        <taxon>Eukaryota</taxon>
        <taxon>Metazoa</taxon>
        <taxon>Spiralia</taxon>
        <taxon>Gnathifera</taxon>
        <taxon>Rotifera</taxon>
        <taxon>Eurotatoria</taxon>
        <taxon>Bdelloidea</taxon>
        <taxon>Philodinida</taxon>
        <taxon>Philodinidae</taxon>
        <taxon>Didymodactylos</taxon>
    </lineage>
</organism>
<dbReference type="Proteomes" id="UP000681722">
    <property type="component" value="Unassembled WGS sequence"/>
</dbReference>
<dbReference type="Proteomes" id="UP000677228">
    <property type="component" value="Unassembled WGS sequence"/>
</dbReference>
<feature type="region of interest" description="Disordered" evidence="1">
    <location>
        <begin position="87"/>
        <end position="106"/>
    </location>
</feature>
<dbReference type="EMBL" id="CAJOBA010007960">
    <property type="protein sequence ID" value="CAF3816735.1"/>
    <property type="molecule type" value="Genomic_DNA"/>
</dbReference>
<dbReference type="Gene3D" id="3.40.50.300">
    <property type="entry name" value="P-loop containing nucleotide triphosphate hydrolases"/>
    <property type="match status" value="1"/>
</dbReference>
<keyword evidence="6" id="KW-1185">Reference proteome</keyword>